<reference evidence="1" key="1">
    <citation type="journal article" date="2020" name="mSystems">
        <title>Genome- and Community-Level Interaction Insights into Carbon Utilization and Element Cycling Functions of Hydrothermarchaeota in Hydrothermal Sediment.</title>
        <authorList>
            <person name="Zhou Z."/>
            <person name="Liu Y."/>
            <person name="Xu W."/>
            <person name="Pan J."/>
            <person name="Luo Z.H."/>
            <person name="Li M."/>
        </authorList>
    </citation>
    <scope>NUCLEOTIDE SEQUENCE [LARGE SCALE GENOMIC DNA]</scope>
    <source>
        <strain evidence="1">SpSt-361</strain>
    </source>
</reference>
<comment type="caution">
    <text evidence="1">The sequence shown here is derived from an EMBL/GenBank/DDBJ whole genome shotgun (WGS) entry which is preliminary data.</text>
</comment>
<name>A0A831Z2R5_UNCKA</name>
<proteinExistence type="predicted"/>
<protein>
    <recommendedName>
        <fullName evidence="2">Type II secretion system protein GspG C-terminal domain-containing protein</fullName>
    </recommendedName>
</protein>
<dbReference type="EMBL" id="DSPJ01000058">
    <property type="protein sequence ID" value="HEX61919.1"/>
    <property type="molecule type" value="Genomic_DNA"/>
</dbReference>
<organism evidence="1">
    <name type="scientific">candidate division WWE3 bacterium</name>
    <dbReference type="NCBI Taxonomy" id="2053526"/>
    <lineage>
        <taxon>Bacteria</taxon>
        <taxon>Katanobacteria</taxon>
    </lineage>
</organism>
<dbReference type="AlphaFoldDB" id="A0A831Z2R5"/>
<dbReference type="Gene3D" id="3.30.700.10">
    <property type="entry name" value="Glycoprotein, Type 4 Pilin"/>
    <property type="match status" value="1"/>
</dbReference>
<evidence type="ECO:0000313" key="1">
    <source>
        <dbReference type="EMBL" id="HEX61919.1"/>
    </source>
</evidence>
<sequence length="179" mass="19445">MVGIIAILAVVVLLSLNLPGRFQQSKITQATSDASALKVATQLYFADMGFYPPDVNRGVDPGFTQSLPYRPDGSSGDMGINCSHCPSDWQTIVSQKWRGPYLVSWPTDTPWGGKYDYNYWGSGASRYGCTVPAGIYAGIQGDYSNRNTIPSSAEQDLINKGYDGDNCLNGESQLTLIKL</sequence>
<dbReference type="SUPFAM" id="SSF54523">
    <property type="entry name" value="Pili subunits"/>
    <property type="match status" value="1"/>
</dbReference>
<evidence type="ECO:0008006" key="2">
    <source>
        <dbReference type="Google" id="ProtNLM"/>
    </source>
</evidence>
<gene>
    <name evidence="1" type="ORF">ENR01_02065</name>
</gene>
<accession>A0A831Z2R5</accession>
<dbReference type="InterPro" id="IPR045584">
    <property type="entry name" value="Pilin-like"/>
</dbReference>
<dbReference type="Pfam" id="PF22434">
    <property type="entry name" value="PilW_C"/>
    <property type="match status" value="1"/>
</dbReference>